<keyword evidence="6" id="KW-0378">Hydrolase</keyword>
<comment type="subcellular location">
    <subcellularLocation>
        <location evidence="2">Secreted</location>
    </subcellularLocation>
</comment>
<evidence type="ECO:0000256" key="3">
    <source>
        <dbReference type="ARBA" id="ARBA00013278"/>
    </source>
</evidence>
<dbReference type="SMART" id="SM00085">
    <property type="entry name" value="PA2c"/>
    <property type="match status" value="1"/>
</dbReference>
<dbReference type="STRING" id="8153.ENSHBUP00000010176"/>
<evidence type="ECO:0000256" key="8">
    <source>
        <dbReference type="ARBA" id="ARBA00023098"/>
    </source>
</evidence>
<keyword evidence="7" id="KW-0106">Calcium</keyword>
<dbReference type="OMA" id="FERADKC"/>
<dbReference type="GO" id="GO:0050482">
    <property type="term" value="P:arachidonate secretion"/>
    <property type="evidence" value="ECO:0007669"/>
    <property type="project" value="InterPro"/>
</dbReference>
<organism evidence="13 14">
    <name type="scientific">Haplochromis burtoni</name>
    <name type="common">Burton's mouthbrooder</name>
    <name type="synonym">Chromis burtoni</name>
    <dbReference type="NCBI Taxonomy" id="8153"/>
    <lineage>
        <taxon>Eukaryota</taxon>
        <taxon>Metazoa</taxon>
        <taxon>Chordata</taxon>
        <taxon>Craniata</taxon>
        <taxon>Vertebrata</taxon>
        <taxon>Euteleostomi</taxon>
        <taxon>Actinopterygii</taxon>
        <taxon>Neopterygii</taxon>
        <taxon>Teleostei</taxon>
        <taxon>Neoteleostei</taxon>
        <taxon>Acanthomorphata</taxon>
        <taxon>Ovalentaria</taxon>
        <taxon>Cichlomorphae</taxon>
        <taxon>Cichliformes</taxon>
        <taxon>Cichlidae</taxon>
        <taxon>African cichlids</taxon>
        <taxon>Pseudocrenilabrinae</taxon>
        <taxon>Haplochromini</taxon>
        <taxon>Haplochromis</taxon>
    </lineage>
</organism>
<evidence type="ECO:0000259" key="12">
    <source>
        <dbReference type="SMART" id="SM00085"/>
    </source>
</evidence>
<dbReference type="GO" id="GO:0006644">
    <property type="term" value="P:phospholipid metabolic process"/>
    <property type="evidence" value="ECO:0007669"/>
    <property type="project" value="InterPro"/>
</dbReference>
<feature type="compositionally biased region" description="Polar residues" evidence="10">
    <location>
        <begin position="426"/>
        <end position="436"/>
    </location>
</feature>
<dbReference type="InterPro" id="IPR033113">
    <property type="entry name" value="PLA2_histidine"/>
</dbReference>
<dbReference type="FunFam" id="1.20.90.10:FF:000002">
    <property type="entry name" value="Phospholipase A2 group III"/>
    <property type="match status" value="1"/>
</dbReference>
<comment type="cofactor">
    <cofactor evidence="1">
        <name>Ca(2+)</name>
        <dbReference type="ChEBI" id="CHEBI:29108"/>
    </cofactor>
</comment>
<protein>
    <recommendedName>
        <fullName evidence="3">phospholipase A2</fullName>
        <ecNumber evidence="3">3.1.1.4</ecNumber>
    </recommendedName>
</protein>
<dbReference type="InterPro" id="IPR016090">
    <property type="entry name" value="PLA2-like_dom"/>
</dbReference>
<evidence type="ECO:0000256" key="6">
    <source>
        <dbReference type="ARBA" id="ARBA00022801"/>
    </source>
</evidence>
<dbReference type="GO" id="GO:0046872">
    <property type="term" value="F:metal ion binding"/>
    <property type="evidence" value="ECO:0007669"/>
    <property type="project" value="UniProtKB-KW"/>
</dbReference>
<feature type="compositionally biased region" description="Basic and acidic residues" evidence="10">
    <location>
        <begin position="285"/>
        <end position="296"/>
    </location>
</feature>
<feature type="chain" id="PRO_5018686287" description="phospholipase A2" evidence="11">
    <location>
        <begin position="22"/>
        <end position="715"/>
    </location>
</feature>
<evidence type="ECO:0000256" key="10">
    <source>
        <dbReference type="SAM" id="MobiDB-lite"/>
    </source>
</evidence>
<feature type="signal peptide" evidence="11">
    <location>
        <begin position="1"/>
        <end position="21"/>
    </location>
</feature>
<dbReference type="CDD" id="cd04704">
    <property type="entry name" value="PLA2_bee_venom_like"/>
    <property type="match status" value="1"/>
</dbReference>
<reference evidence="13" key="1">
    <citation type="submission" date="2025-08" db="UniProtKB">
        <authorList>
            <consortium name="Ensembl"/>
        </authorList>
    </citation>
    <scope>IDENTIFICATION</scope>
</reference>
<dbReference type="Gene3D" id="1.20.90.10">
    <property type="entry name" value="Phospholipase A2 domain"/>
    <property type="match status" value="2"/>
</dbReference>
<evidence type="ECO:0000256" key="11">
    <source>
        <dbReference type="SAM" id="SignalP"/>
    </source>
</evidence>
<accession>A0A3Q3BZU2</accession>
<evidence type="ECO:0000256" key="7">
    <source>
        <dbReference type="ARBA" id="ARBA00022837"/>
    </source>
</evidence>
<evidence type="ECO:0000256" key="9">
    <source>
        <dbReference type="ARBA" id="ARBA00023157"/>
    </source>
</evidence>
<dbReference type="AlphaFoldDB" id="A0A3Q3BZU2"/>
<evidence type="ECO:0000313" key="13">
    <source>
        <dbReference type="Ensembl" id="ENSHBUP00000010176.1"/>
    </source>
</evidence>
<dbReference type="GO" id="GO:0004623">
    <property type="term" value="F:phospholipase A2 activity"/>
    <property type="evidence" value="ECO:0007669"/>
    <property type="project" value="UniProtKB-EC"/>
</dbReference>
<feature type="region of interest" description="Disordered" evidence="10">
    <location>
        <begin position="285"/>
        <end position="360"/>
    </location>
</feature>
<proteinExistence type="predicted"/>
<evidence type="ECO:0000313" key="14">
    <source>
        <dbReference type="Proteomes" id="UP000264840"/>
    </source>
</evidence>
<reference evidence="13" key="2">
    <citation type="submission" date="2025-09" db="UniProtKB">
        <authorList>
            <consortium name="Ensembl"/>
        </authorList>
    </citation>
    <scope>IDENTIFICATION</scope>
</reference>
<dbReference type="Ensembl" id="ENSHBUT00000016983.1">
    <property type="protein sequence ID" value="ENSHBUP00000010176.1"/>
    <property type="gene ID" value="ENSHBUG00000011719.1"/>
</dbReference>
<evidence type="ECO:0000256" key="5">
    <source>
        <dbReference type="ARBA" id="ARBA00022723"/>
    </source>
</evidence>
<dbReference type="SUPFAM" id="SSF48619">
    <property type="entry name" value="Phospholipase A2, PLA2"/>
    <property type="match status" value="1"/>
</dbReference>
<dbReference type="Pfam" id="PF05826">
    <property type="entry name" value="Phospholip_A2_2"/>
    <property type="match status" value="1"/>
</dbReference>
<feature type="compositionally biased region" description="Basic residues" evidence="10">
    <location>
        <begin position="302"/>
        <end position="313"/>
    </location>
</feature>
<keyword evidence="14" id="KW-1185">Reference proteome</keyword>
<dbReference type="OrthoDB" id="10059604at2759"/>
<sequence length="715" mass="81013">MKSRCVLQFFYFLSAIILSKAQDMVGPGLYCFTTIRGNVQTRISFLHEDTVGVRSLYLTIWSQDMRLVTCTVNLSPQMTERYHSLCKTSNTRGQEVSYGFNISSILLALQKPDCAHLEASSASQLTIRTRTDETERKARRKRAWIFPGTLWCGSGSTADGYEELGMFEGTDRCCREHDHCLQIIPAFTVNYGVFNHNLFTVSHCECDQRFRQCLLDVNDSISNMVGYSFFNILRIPCFELKQQRRCTEMYWWGMCKVAKEAPYAVFKSPLPYNTSDAEQKYVDTDTNKLPSNKEQHVTQSPPRRKSSKTQHQCRFRDPPRGDTFHRRWTKARGCRRRHKPHGAAPSQLPPTSKAHATASSVETGLLKISKSSLQSKESEKSQHIKVGLPDYSTLRRRDSPQLSSNSDLQSSSTAPSPLTQMPELQPHQTTAAVTKSNKSHKDVIKRNGCCGHRKRVRGDAFQSGCESCLERETKSHMKTTTDRLPIKVTTLGVEKTTNTLTSNTLITATFATPIAAKLKTAAPLNKDDEPQKQVHSYLLMNNSNQGLTGSTTAQSTHTERSLKQSKMLHKITDSQLLCESLKHLDYCKFKIPPLKKRYGLQNMESKTAYHCDCTSRLAVQIESLKRPSILHSLMLHFVSQHCFTLPNEEKCHGKKSCSRGFTKASDLHQVLKKIEEKDSAGVRISGTDRKRGIPVRLYKRCLRLESGADIMARFR</sequence>
<dbReference type="EC" id="3.1.1.4" evidence="3"/>
<feature type="compositionally biased region" description="Low complexity" evidence="10">
    <location>
        <begin position="400"/>
        <end position="412"/>
    </location>
</feature>
<evidence type="ECO:0000256" key="1">
    <source>
        <dbReference type="ARBA" id="ARBA00001913"/>
    </source>
</evidence>
<keyword evidence="8" id="KW-0443">Lipid metabolism</keyword>
<dbReference type="GO" id="GO:0005576">
    <property type="term" value="C:extracellular region"/>
    <property type="evidence" value="ECO:0007669"/>
    <property type="project" value="UniProtKB-SubCell"/>
</dbReference>
<feature type="compositionally biased region" description="Basic and acidic residues" evidence="10">
    <location>
        <begin position="314"/>
        <end position="325"/>
    </location>
</feature>
<keyword evidence="11" id="KW-0732">Signal</keyword>
<feature type="region of interest" description="Disordered" evidence="10">
    <location>
        <begin position="372"/>
        <end position="441"/>
    </location>
</feature>
<feature type="domain" description="Phospholipase A2-like central" evidence="12">
    <location>
        <begin position="136"/>
        <end position="256"/>
    </location>
</feature>
<name>A0A3Q3BZU2_HAPBU</name>
<keyword evidence="5" id="KW-0479">Metal-binding</keyword>
<dbReference type="RefSeq" id="XP_005922797.1">
    <property type="nucleotide sequence ID" value="XM_005922735.3"/>
</dbReference>
<dbReference type="Proteomes" id="UP000264840">
    <property type="component" value="Unplaced"/>
</dbReference>
<evidence type="ECO:0000256" key="2">
    <source>
        <dbReference type="ARBA" id="ARBA00004613"/>
    </source>
</evidence>
<dbReference type="GeneID" id="102291218"/>
<feature type="compositionally biased region" description="Basic residues" evidence="10">
    <location>
        <begin position="326"/>
        <end position="341"/>
    </location>
</feature>
<keyword evidence="4" id="KW-0964">Secreted</keyword>
<dbReference type="PANTHER" id="PTHR12253">
    <property type="entry name" value="RH14732P"/>
    <property type="match status" value="1"/>
</dbReference>
<dbReference type="PROSITE" id="PS00118">
    <property type="entry name" value="PA2_HIS"/>
    <property type="match status" value="1"/>
</dbReference>
<dbReference type="InterPro" id="IPR036444">
    <property type="entry name" value="PLipase_A2_dom_sf"/>
</dbReference>
<evidence type="ECO:0000256" key="4">
    <source>
        <dbReference type="ARBA" id="ARBA00022525"/>
    </source>
</evidence>
<keyword evidence="9" id="KW-1015">Disulfide bond</keyword>
<dbReference type="GeneTree" id="ENSGT00940000165179"/>